<evidence type="ECO:0000313" key="2">
    <source>
        <dbReference type="Proteomes" id="UP000593565"/>
    </source>
</evidence>
<dbReference type="Proteomes" id="UP000593565">
    <property type="component" value="Unassembled WGS sequence"/>
</dbReference>
<organism evidence="1 2">
    <name type="scientific">Ameiurus melas</name>
    <name type="common">Black bullhead</name>
    <name type="synonym">Silurus melas</name>
    <dbReference type="NCBI Taxonomy" id="219545"/>
    <lineage>
        <taxon>Eukaryota</taxon>
        <taxon>Metazoa</taxon>
        <taxon>Chordata</taxon>
        <taxon>Craniata</taxon>
        <taxon>Vertebrata</taxon>
        <taxon>Euteleostomi</taxon>
        <taxon>Actinopterygii</taxon>
        <taxon>Neopterygii</taxon>
        <taxon>Teleostei</taxon>
        <taxon>Ostariophysi</taxon>
        <taxon>Siluriformes</taxon>
        <taxon>Ictaluridae</taxon>
        <taxon>Ameiurus</taxon>
    </lineage>
</organism>
<accession>A0A7J6B4X0</accession>
<dbReference type="EMBL" id="JAAGNN010000004">
    <property type="protein sequence ID" value="KAF4090050.1"/>
    <property type="molecule type" value="Genomic_DNA"/>
</dbReference>
<dbReference type="AlphaFoldDB" id="A0A7J6B4X0"/>
<sequence length="289" mass="32287">MDFLVSDVGYRSPARCGDLDATKAAFCAVRPEEDGGSWMKKCVSFGAVGAFVNMVHRGGVIAQLQREAGRHIIPIHYMFEEISSLSLTLQKNDRILPQATPELRKIVIRLEALQFRAKAGGMLEKIQTMLAQQQGDERTFQGITLKGNPQLKQHIKAAINIGMEELKARPEFSPLGDDAVADLGATWLQFRAQLQEHVEVGTDYAGAAHFSRSVNKHQCLLQFRFQNILQADLDECVELWNKHRIRPSRLAVCSGEVPNELVHPPHRSASRDCGLKLMKSSWVLFLCQG</sequence>
<comment type="caution">
    <text evidence="1">The sequence shown here is derived from an EMBL/GenBank/DDBJ whole genome shotgun (WGS) entry which is preliminary data.</text>
</comment>
<evidence type="ECO:0000313" key="1">
    <source>
        <dbReference type="EMBL" id="KAF4090050.1"/>
    </source>
</evidence>
<reference evidence="1 2" key="1">
    <citation type="submission" date="2020-02" db="EMBL/GenBank/DDBJ databases">
        <title>A chromosome-scale genome assembly of the black bullhead catfish (Ameiurus melas).</title>
        <authorList>
            <person name="Wen M."/>
            <person name="Zham M."/>
            <person name="Cabau C."/>
            <person name="Klopp C."/>
            <person name="Donnadieu C."/>
            <person name="Roques C."/>
            <person name="Bouchez O."/>
            <person name="Lampietro C."/>
            <person name="Jouanno E."/>
            <person name="Herpin A."/>
            <person name="Louis A."/>
            <person name="Berthelot C."/>
            <person name="Parey E."/>
            <person name="Roest-Crollius H."/>
            <person name="Braasch I."/>
            <person name="Postlethwait J."/>
            <person name="Robinson-Rechavi M."/>
            <person name="Echchiki A."/>
            <person name="Begum T."/>
            <person name="Montfort J."/>
            <person name="Schartl M."/>
            <person name="Bobe J."/>
            <person name="Guiguen Y."/>
        </authorList>
    </citation>
    <scope>NUCLEOTIDE SEQUENCE [LARGE SCALE GENOMIC DNA]</scope>
    <source>
        <strain evidence="1">M_S1</strain>
        <tissue evidence="1">Blood</tissue>
    </source>
</reference>
<proteinExistence type="predicted"/>
<protein>
    <submittedName>
        <fullName evidence="1">Uncharacterized protein</fullName>
    </submittedName>
</protein>
<name>A0A7J6B4X0_AMEME</name>
<keyword evidence="2" id="KW-1185">Reference proteome</keyword>
<gene>
    <name evidence="1" type="ORF">AMELA_G00047500</name>
</gene>